<evidence type="ECO:0000313" key="2">
    <source>
        <dbReference type="EMBL" id="KKS43144.1"/>
    </source>
</evidence>
<reference evidence="2 3" key="1">
    <citation type="journal article" date="2015" name="Nature">
        <title>rRNA introns, odd ribosomes, and small enigmatic genomes across a large radiation of phyla.</title>
        <authorList>
            <person name="Brown C.T."/>
            <person name="Hug L.A."/>
            <person name="Thomas B.C."/>
            <person name="Sharon I."/>
            <person name="Castelle C.J."/>
            <person name="Singh A."/>
            <person name="Wilkins M.J."/>
            <person name="Williams K.H."/>
            <person name="Banfield J.F."/>
        </authorList>
    </citation>
    <scope>NUCLEOTIDE SEQUENCE [LARGE SCALE GENOMIC DNA]</scope>
</reference>
<evidence type="ECO:0000256" key="1">
    <source>
        <dbReference type="SAM" id="Phobius"/>
    </source>
</evidence>
<keyword evidence="1" id="KW-0812">Transmembrane</keyword>
<proteinExistence type="predicted"/>
<comment type="caution">
    <text evidence="2">The sequence shown here is derived from an EMBL/GenBank/DDBJ whole genome shotgun (WGS) entry which is preliminary data.</text>
</comment>
<sequence length="105" mass="11707">MRITVIMEEEVACFSSTMVMVMVFSPGIKLISSEKLPDLSDMVRISSLSEMMAMLELGLVVPLMVSWFSVTTELFVGKRIEIRLSGFFEDEGVTFVLLFSVSVSP</sequence>
<protein>
    <submittedName>
        <fullName evidence="2">Uncharacterized protein</fullName>
    </submittedName>
</protein>
<dbReference type="Proteomes" id="UP000033854">
    <property type="component" value="Unassembled WGS sequence"/>
</dbReference>
<dbReference type="EMBL" id="LCDA01000002">
    <property type="protein sequence ID" value="KKS43144.1"/>
    <property type="molecule type" value="Genomic_DNA"/>
</dbReference>
<keyword evidence="1" id="KW-0472">Membrane</keyword>
<feature type="transmembrane region" description="Helical" evidence="1">
    <location>
        <begin position="12"/>
        <end position="31"/>
    </location>
</feature>
<evidence type="ECO:0000313" key="3">
    <source>
        <dbReference type="Proteomes" id="UP000033854"/>
    </source>
</evidence>
<name>A0A0G0Z318_9BACT</name>
<organism evidence="2 3">
    <name type="scientific">Candidatus Collierbacteria bacterium GW2011_GWA2_42_17</name>
    <dbReference type="NCBI Taxonomy" id="1618378"/>
    <lineage>
        <taxon>Bacteria</taxon>
        <taxon>Candidatus Collieribacteriota</taxon>
    </lineage>
</organism>
<dbReference type="AlphaFoldDB" id="A0A0G0Z318"/>
<keyword evidence="1" id="KW-1133">Transmembrane helix</keyword>
<gene>
    <name evidence="2" type="ORF">UV06_C0002G0046</name>
</gene>
<feature type="transmembrane region" description="Helical" evidence="1">
    <location>
        <begin position="51"/>
        <end position="76"/>
    </location>
</feature>
<accession>A0A0G0Z318</accession>